<accession>A0ABU2YMH0</accession>
<keyword evidence="2" id="KW-1185">Reference proteome</keyword>
<comment type="caution">
    <text evidence="1">The sequence shown here is derived from an EMBL/GenBank/DDBJ whole genome shotgun (WGS) entry which is preliminary data.</text>
</comment>
<proteinExistence type="predicted"/>
<dbReference type="EMBL" id="JAVRIA010000007">
    <property type="protein sequence ID" value="MDT0559358.1"/>
    <property type="molecule type" value="Genomic_DNA"/>
</dbReference>
<reference evidence="1 2" key="1">
    <citation type="submission" date="2023-09" db="EMBL/GenBank/DDBJ databases">
        <authorList>
            <person name="Rey-Velasco X."/>
        </authorList>
    </citation>
    <scope>NUCLEOTIDE SEQUENCE [LARGE SCALE GENOMIC DNA]</scope>
    <source>
        <strain evidence="1 2">W332</strain>
    </source>
</reference>
<sequence>MELVLSNVDLDPLPKALVVSNITSNDGLLNSNYKQVVKCNFKNERSQSIFGIRQHVKRARFQLTPSVDVLLKVSVFVIALAVIL</sequence>
<name>A0ABU2YMH0_9FLAO</name>
<evidence type="ECO:0000313" key="1">
    <source>
        <dbReference type="EMBL" id="MDT0559358.1"/>
    </source>
</evidence>
<gene>
    <name evidence="1" type="ORF">RM697_11895</name>
</gene>
<dbReference type="RefSeq" id="WP_311428122.1">
    <property type="nucleotide sequence ID" value="NZ_JAVRIA010000007.1"/>
</dbReference>
<protein>
    <submittedName>
        <fullName evidence="1">Uncharacterized protein</fullName>
    </submittedName>
</protein>
<organism evidence="1 2">
    <name type="scientific">Microcosmobacter mediterraneus</name>
    <dbReference type="NCBI Taxonomy" id="3075607"/>
    <lineage>
        <taxon>Bacteria</taxon>
        <taxon>Pseudomonadati</taxon>
        <taxon>Bacteroidota</taxon>
        <taxon>Flavobacteriia</taxon>
        <taxon>Flavobacteriales</taxon>
        <taxon>Flavobacteriaceae</taxon>
        <taxon>Microcosmobacter</taxon>
    </lineage>
</organism>
<evidence type="ECO:0000313" key="2">
    <source>
        <dbReference type="Proteomes" id="UP001259492"/>
    </source>
</evidence>
<dbReference type="Proteomes" id="UP001259492">
    <property type="component" value="Unassembled WGS sequence"/>
</dbReference>